<dbReference type="EC" id="2.7.1.26" evidence="15"/>
<evidence type="ECO:0000259" key="16">
    <source>
        <dbReference type="SMART" id="SM00904"/>
    </source>
</evidence>
<comment type="pathway">
    <text evidence="2 15">Cofactor biosynthesis; FAD biosynthesis; FAD from FMN: step 1/1.</text>
</comment>
<dbReference type="eggNOG" id="COG0196">
    <property type="taxonomic scope" value="Bacteria"/>
</dbReference>
<dbReference type="GO" id="GO:0003919">
    <property type="term" value="F:FMN adenylyltransferase activity"/>
    <property type="evidence" value="ECO:0007669"/>
    <property type="project" value="UniProtKB-UniRule"/>
</dbReference>
<evidence type="ECO:0000256" key="2">
    <source>
        <dbReference type="ARBA" id="ARBA00004726"/>
    </source>
</evidence>
<keyword evidence="12" id="KW-0511">Multifunctional enzyme</keyword>
<keyword evidence="10 15" id="KW-0274">FAD</keyword>
<keyword evidence="11 15" id="KW-0067">ATP-binding</keyword>
<dbReference type="Gene3D" id="3.40.50.620">
    <property type="entry name" value="HUPs"/>
    <property type="match status" value="1"/>
</dbReference>
<evidence type="ECO:0000256" key="11">
    <source>
        <dbReference type="ARBA" id="ARBA00022840"/>
    </source>
</evidence>
<evidence type="ECO:0000256" key="15">
    <source>
        <dbReference type="PIRNR" id="PIRNR004491"/>
    </source>
</evidence>
<comment type="catalytic activity">
    <reaction evidence="14 15">
        <text>FMN + ATP + H(+) = FAD + diphosphate</text>
        <dbReference type="Rhea" id="RHEA:17237"/>
        <dbReference type="ChEBI" id="CHEBI:15378"/>
        <dbReference type="ChEBI" id="CHEBI:30616"/>
        <dbReference type="ChEBI" id="CHEBI:33019"/>
        <dbReference type="ChEBI" id="CHEBI:57692"/>
        <dbReference type="ChEBI" id="CHEBI:58210"/>
        <dbReference type="EC" id="2.7.7.2"/>
    </reaction>
</comment>
<sequence>MANNIFYTVRNNVSPCVATIGFFDGVHRGHQFLIGSVMEEARRSGLASLVITFDRHPRQVLRQDYQPRLLTTLDRKLQLLSLTGVDNVAVLYFDKEMAALTAKDFMRQVLRDNLNVKVLVIGYDNRFGHNRTEGFDDYVGYGRELGIRVVQAIPYRLDGMQVSSSLIRSFLDGGEAEMATHCLGRPFELTGKVVRGFQEGRKIGFPTANLDTGDSGLLIPKGGVYAVRVAIGDHVRLMPAMMDIGTRPTYGGTRLSLETNIFDFHGNLYGRQLRVQLIKRVRDDLKFSSVDILAEQLKKDKEKIRKILDEE</sequence>
<dbReference type="InterPro" id="IPR015864">
    <property type="entry name" value="FAD_synthase"/>
</dbReference>
<evidence type="ECO:0000256" key="3">
    <source>
        <dbReference type="ARBA" id="ARBA00005201"/>
    </source>
</evidence>
<comment type="similarity">
    <text evidence="15">Belongs to the ribF family.</text>
</comment>
<dbReference type="Gene3D" id="2.40.30.30">
    <property type="entry name" value="Riboflavin kinase-like"/>
    <property type="match status" value="1"/>
</dbReference>
<dbReference type="UniPathway" id="UPA00276">
    <property type="reaction ID" value="UER00406"/>
</dbReference>
<evidence type="ECO:0000256" key="10">
    <source>
        <dbReference type="ARBA" id="ARBA00022827"/>
    </source>
</evidence>
<dbReference type="GO" id="GO:0009398">
    <property type="term" value="P:FMN biosynthetic process"/>
    <property type="evidence" value="ECO:0007669"/>
    <property type="project" value="UniProtKB-UniRule"/>
</dbReference>
<dbReference type="AlphaFoldDB" id="F8NBS9"/>
<dbReference type="InterPro" id="IPR015865">
    <property type="entry name" value="Riboflavin_kinase_bac/euk"/>
</dbReference>
<evidence type="ECO:0000256" key="12">
    <source>
        <dbReference type="ARBA" id="ARBA00023268"/>
    </source>
</evidence>
<name>F8NBS9_9BACT</name>
<dbReference type="NCBIfam" id="NF004160">
    <property type="entry name" value="PRK05627.1-3"/>
    <property type="match status" value="1"/>
</dbReference>
<organism evidence="17 18">
    <name type="scientific">Hallella multisaccharivorax DSM 17128</name>
    <dbReference type="NCBI Taxonomy" id="688246"/>
    <lineage>
        <taxon>Bacteria</taxon>
        <taxon>Pseudomonadati</taxon>
        <taxon>Bacteroidota</taxon>
        <taxon>Bacteroidia</taxon>
        <taxon>Bacteroidales</taxon>
        <taxon>Prevotellaceae</taxon>
        <taxon>Hallella</taxon>
    </lineage>
</organism>
<dbReference type="GO" id="GO:0009231">
    <property type="term" value="P:riboflavin biosynthetic process"/>
    <property type="evidence" value="ECO:0007669"/>
    <property type="project" value="InterPro"/>
</dbReference>
<dbReference type="HOGENOM" id="CLU_048437_0_2_10"/>
<dbReference type="OrthoDB" id="9803667at2"/>
<comment type="pathway">
    <text evidence="3 15">Cofactor biosynthesis; FMN biosynthesis; FMN from riboflavin (ATP route): step 1/1.</text>
</comment>
<dbReference type="GO" id="GO:0008531">
    <property type="term" value="F:riboflavin kinase activity"/>
    <property type="evidence" value="ECO:0007669"/>
    <property type="project" value="UniProtKB-UniRule"/>
</dbReference>
<evidence type="ECO:0000256" key="13">
    <source>
        <dbReference type="ARBA" id="ARBA00047880"/>
    </source>
</evidence>
<dbReference type="SUPFAM" id="SSF52374">
    <property type="entry name" value="Nucleotidylyl transferase"/>
    <property type="match status" value="1"/>
</dbReference>
<comment type="catalytic activity">
    <reaction evidence="13 15">
        <text>riboflavin + ATP = FMN + ADP + H(+)</text>
        <dbReference type="Rhea" id="RHEA:14357"/>
        <dbReference type="ChEBI" id="CHEBI:15378"/>
        <dbReference type="ChEBI" id="CHEBI:30616"/>
        <dbReference type="ChEBI" id="CHEBI:57986"/>
        <dbReference type="ChEBI" id="CHEBI:58210"/>
        <dbReference type="ChEBI" id="CHEBI:456216"/>
        <dbReference type="EC" id="2.7.1.26"/>
    </reaction>
</comment>
<evidence type="ECO:0000256" key="14">
    <source>
        <dbReference type="ARBA" id="ARBA00049494"/>
    </source>
</evidence>
<evidence type="ECO:0000256" key="1">
    <source>
        <dbReference type="ARBA" id="ARBA00002121"/>
    </source>
</evidence>
<dbReference type="Pfam" id="PF06574">
    <property type="entry name" value="FAD_syn"/>
    <property type="match status" value="1"/>
</dbReference>
<evidence type="ECO:0000256" key="5">
    <source>
        <dbReference type="ARBA" id="ARBA00022643"/>
    </source>
</evidence>
<dbReference type="InterPro" id="IPR023468">
    <property type="entry name" value="Riboflavin_kinase"/>
</dbReference>
<reference evidence="18" key="1">
    <citation type="journal article" date="2011" name="Stand. Genomic Sci.">
        <title>Non-contiguous finished genome sequence of the opportunistic oral pathogen Prevotella multisaccharivorax type strain (PPPA20).</title>
        <authorList>
            <person name="Pati A."/>
            <person name="Gronow S."/>
            <person name="Lu M."/>
            <person name="Lapidus A."/>
            <person name="Nolan M."/>
            <person name="Lucas S."/>
            <person name="Hammon N."/>
            <person name="Deshpande S."/>
            <person name="Cheng J.F."/>
            <person name="Tapia R."/>
            <person name="Han C."/>
            <person name="Goodwin L."/>
            <person name="Pitluck S."/>
            <person name="Liolios K."/>
            <person name="Pagani I."/>
            <person name="Mavromatis K."/>
            <person name="Mikhailova N."/>
            <person name="Huntemann M."/>
            <person name="Chen A."/>
            <person name="Palaniappan K."/>
            <person name="Land M."/>
            <person name="Hauser L."/>
            <person name="Detter J.C."/>
            <person name="Brambilla E.M."/>
            <person name="Rohde M."/>
            <person name="Goker M."/>
            <person name="Woyke T."/>
            <person name="Bristow J."/>
            <person name="Eisen J.A."/>
            <person name="Markowitz V."/>
            <person name="Hugenholtz P."/>
            <person name="Kyrpides N.C."/>
            <person name="Klenk H.P."/>
            <person name="Ivanova N."/>
        </authorList>
    </citation>
    <scope>NUCLEOTIDE SEQUENCE [LARGE SCALE GENOMIC DNA]</scope>
    <source>
        <strain evidence="18">DSM 17128</strain>
    </source>
</reference>
<dbReference type="SUPFAM" id="SSF82114">
    <property type="entry name" value="Riboflavin kinase-like"/>
    <property type="match status" value="1"/>
</dbReference>
<keyword evidence="6 15" id="KW-0808">Transferase</keyword>
<keyword evidence="7 15" id="KW-0548">Nucleotidyltransferase</keyword>
<dbReference type="UniPathway" id="UPA00277">
    <property type="reaction ID" value="UER00407"/>
</dbReference>
<proteinExistence type="inferred from homology"/>
<dbReference type="EC" id="2.7.7.2" evidence="15"/>
<dbReference type="PANTHER" id="PTHR22749">
    <property type="entry name" value="RIBOFLAVIN KINASE/FMN ADENYLYLTRANSFERASE"/>
    <property type="match status" value="1"/>
</dbReference>
<dbReference type="InterPro" id="IPR023465">
    <property type="entry name" value="Riboflavin_kinase_dom_sf"/>
</dbReference>
<dbReference type="SMART" id="SM00904">
    <property type="entry name" value="Flavokinase"/>
    <property type="match status" value="1"/>
</dbReference>
<dbReference type="PIRSF" id="PIRSF004491">
    <property type="entry name" value="FAD_Synth"/>
    <property type="match status" value="1"/>
</dbReference>
<dbReference type="GO" id="GO:0005524">
    <property type="term" value="F:ATP binding"/>
    <property type="evidence" value="ECO:0007669"/>
    <property type="project" value="UniProtKB-UniRule"/>
</dbReference>
<keyword evidence="18" id="KW-1185">Reference proteome</keyword>
<dbReference type="InterPro" id="IPR014729">
    <property type="entry name" value="Rossmann-like_a/b/a_fold"/>
</dbReference>
<accession>F8NBS9</accession>
<keyword evidence="9 15" id="KW-0418">Kinase</keyword>
<gene>
    <name evidence="17" type="ORF">Premu_0473</name>
</gene>
<feature type="domain" description="Riboflavin kinase" evidence="16">
    <location>
        <begin position="182"/>
        <end position="309"/>
    </location>
</feature>
<comment type="function">
    <text evidence="1">Catalyzes the phosphorylation of riboflavin to FMN followed by the adenylation of FMN to FAD.</text>
</comment>
<dbReference type="RefSeq" id="WP_007572814.1">
    <property type="nucleotide sequence ID" value="NZ_BPTS01000001.1"/>
</dbReference>
<keyword evidence="4 15" id="KW-0285">Flavoprotein</keyword>
<dbReference type="Proteomes" id="UP000002772">
    <property type="component" value="Unassembled WGS sequence"/>
</dbReference>
<dbReference type="EMBL" id="GL945017">
    <property type="protein sequence ID" value="EGN55955.1"/>
    <property type="molecule type" value="Genomic_DNA"/>
</dbReference>
<dbReference type="STRING" id="688246.Premu_0473"/>
<dbReference type="InterPro" id="IPR002606">
    <property type="entry name" value="Riboflavin_kinase_bac"/>
</dbReference>
<evidence type="ECO:0000313" key="18">
    <source>
        <dbReference type="Proteomes" id="UP000002772"/>
    </source>
</evidence>
<dbReference type="Pfam" id="PF01687">
    <property type="entry name" value="Flavokinase"/>
    <property type="match status" value="1"/>
</dbReference>
<evidence type="ECO:0000256" key="9">
    <source>
        <dbReference type="ARBA" id="ARBA00022777"/>
    </source>
</evidence>
<dbReference type="GO" id="GO:0006747">
    <property type="term" value="P:FAD biosynthetic process"/>
    <property type="evidence" value="ECO:0007669"/>
    <property type="project" value="UniProtKB-UniRule"/>
</dbReference>
<dbReference type="FunFam" id="3.40.50.620:FF:000021">
    <property type="entry name" value="Riboflavin biosynthesis protein"/>
    <property type="match status" value="1"/>
</dbReference>
<dbReference type="NCBIfam" id="TIGR00083">
    <property type="entry name" value="ribF"/>
    <property type="match status" value="1"/>
</dbReference>
<evidence type="ECO:0000256" key="8">
    <source>
        <dbReference type="ARBA" id="ARBA00022741"/>
    </source>
</evidence>
<evidence type="ECO:0000256" key="6">
    <source>
        <dbReference type="ARBA" id="ARBA00022679"/>
    </source>
</evidence>
<evidence type="ECO:0000256" key="4">
    <source>
        <dbReference type="ARBA" id="ARBA00022630"/>
    </source>
</evidence>
<dbReference type="PANTHER" id="PTHR22749:SF6">
    <property type="entry name" value="RIBOFLAVIN KINASE"/>
    <property type="match status" value="1"/>
</dbReference>
<evidence type="ECO:0000256" key="7">
    <source>
        <dbReference type="ARBA" id="ARBA00022695"/>
    </source>
</evidence>
<keyword evidence="5 15" id="KW-0288">FMN</keyword>
<dbReference type="CDD" id="cd02064">
    <property type="entry name" value="FAD_synthetase_N"/>
    <property type="match status" value="1"/>
</dbReference>
<dbReference type="NCBIfam" id="NF004162">
    <property type="entry name" value="PRK05627.1-5"/>
    <property type="match status" value="1"/>
</dbReference>
<keyword evidence="8 15" id="KW-0547">Nucleotide-binding</keyword>
<protein>
    <recommendedName>
        <fullName evidence="15">Riboflavin biosynthesis protein</fullName>
    </recommendedName>
    <domain>
        <recommendedName>
            <fullName evidence="15">Riboflavin kinase</fullName>
            <ecNumber evidence="15">2.7.1.26</ecNumber>
        </recommendedName>
        <alternativeName>
            <fullName evidence="15">Flavokinase</fullName>
        </alternativeName>
    </domain>
    <domain>
        <recommendedName>
            <fullName evidence="15">FMN adenylyltransferase</fullName>
            <ecNumber evidence="15">2.7.7.2</ecNumber>
        </recommendedName>
        <alternativeName>
            <fullName evidence="15">FAD pyrophosphorylase</fullName>
        </alternativeName>
        <alternativeName>
            <fullName evidence="15">FAD synthase</fullName>
        </alternativeName>
    </domain>
</protein>
<evidence type="ECO:0000313" key="17">
    <source>
        <dbReference type="EMBL" id="EGN55955.1"/>
    </source>
</evidence>